<accession>A0A4Q7YVD7</accession>
<evidence type="ECO:0000313" key="1">
    <source>
        <dbReference type="EMBL" id="RZU41101.1"/>
    </source>
</evidence>
<dbReference type="Proteomes" id="UP000292958">
    <property type="component" value="Unassembled WGS sequence"/>
</dbReference>
<keyword evidence="2" id="KW-1185">Reference proteome</keyword>
<reference evidence="1 2" key="1">
    <citation type="submission" date="2019-02" db="EMBL/GenBank/DDBJ databases">
        <title>Genomic Encyclopedia of Archaeal and Bacterial Type Strains, Phase II (KMG-II): from individual species to whole genera.</title>
        <authorList>
            <person name="Goeker M."/>
        </authorList>
    </citation>
    <scope>NUCLEOTIDE SEQUENCE [LARGE SCALE GENOMIC DNA]</scope>
    <source>
        <strain evidence="1 2">DSM 18101</strain>
    </source>
</reference>
<name>A0A4Q7YVD7_9BACT</name>
<dbReference type="EMBL" id="SHKW01000001">
    <property type="protein sequence ID" value="RZU41101.1"/>
    <property type="molecule type" value="Genomic_DNA"/>
</dbReference>
<comment type="caution">
    <text evidence="1">The sequence shown here is derived from an EMBL/GenBank/DDBJ whole genome shotgun (WGS) entry which is preliminary data.</text>
</comment>
<organism evidence="1 2">
    <name type="scientific">Edaphobacter modestus</name>
    <dbReference type="NCBI Taxonomy" id="388466"/>
    <lineage>
        <taxon>Bacteria</taxon>
        <taxon>Pseudomonadati</taxon>
        <taxon>Acidobacteriota</taxon>
        <taxon>Terriglobia</taxon>
        <taxon>Terriglobales</taxon>
        <taxon>Acidobacteriaceae</taxon>
        <taxon>Edaphobacter</taxon>
    </lineage>
</organism>
<evidence type="ECO:0000313" key="2">
    <source>
        <dbReference type="Proteomes" id="UP000292958"/>
    </source>
</evidence>
<sequence>MKLIWPGTCSLNTCWAIPLVLMKYTQIHGIVEKMEALIA</sequence>
<gene>
    <name evidence="1" type="ORF">BDD14_2597</name>
</gene>
<dbReference type="AlphaFoldDB" id="A0A4Q7YVD7"/>
<protein>
    <submittedName>
        <fullName evidence="1">Uncharacterized protein</fullName>
    </submittedName>
</protein>
<proteinExistence type="predicted"/>